<evidence type="ECO:0008006" key="8">
    <source>
        <dbReference type="Google" id="ProtNLM"/>
    </source>
</evidence>
<proteinExistence type="predicted"/>
<dbReference type="EMBL" id="JAULSW010000005">
    <property type="protein sequence ID" value="KAK3380819.1"/>
    <property type="molecule type" value="Genomic_DNA"/>
</dbReference>
<name>A0AAE0NG27_9PEZI</name>
<evidence type="ECO:0000256" key="3">
    <source>
        <dbReference type="SAM" id="Phobius"/>
    </source>
</evidence>
<feature type="compositionally biased region" description="Polar residues" evidence="2">
    <location>
        <begin position="741"/>
        <end position="754"/>
    </location>
</feature>
<evidence type="ECO:0000259" key="5">
    <source>
        <dbReference type="Pfam" id="PF25886"/>
    </source>
</evidence>
<dbReference type="PANTHER" id="PTHR31323">
    <property type="entry name" value="MECHANOSENSITIVE ION CHANNEL PROTEIN MSY2"/>
    <property type="match status" value="1"/>
</dbReference>
<dbReference type="InterPro" id="IPR058650">
    <property type="entry name" value="Msy1/2-like"/>
</dbReference>
<keyword evidence="3" id="KW-1133">Transmembrane helix</keyword>
<reference evidence="6" key="1">
    <citation type="journal article" date="2023" name="Mol. Phylogenet. Evol.">
        <title>Genome-scale phylogeny and comparative genomics of the fungal order Sordariales.</title>
        <authorList>
            <person name="Hensen N."/>
            <person name="Bonometti L."/>
            <person name="Westerberg I."/>
            <person name="Brannstrom I.O."/>
            <person name="Guillou S."/>
            <person name="Cros-Aarteil S."/>
            <person name="Calhoun S."/>
            <person name="Haridas S."/>
            <person name="Kuo A."/>
            <person name="Mondo S."/>
            <person name="Pangilinan J."/>
            <person name="Riley R."/>
            <person name="LaButti K."/>
            <person name="Andreopoulos B."/>
            <person name="Lipzen A."/>
            <person name="Chen C."/>
            <person name="Yan M."/>
            <person name="Daum C."/>
            <person name="Ng V."/>
            <person name="Clum A."/>
            <person name="Steindorff A."/>
            <person name="Ohm R.A."/>
            <person name="Martin F."/>
            <person name="Silar P."/>
            <person name="Natvig D.O."/>
            <person name="Lalanne C."/>
            <person name="Gautier V."/>
            <person name="Ament-Velasquez S.L."/>
            <person name="Kruys A."/>
            <person name="Hutchinson M.I."/>
            <person name="Powell A.J."/>
            <person name="Barry K."/>
            <person name="Miller A.N."/>
            <person name="Grigoriev I.V."/>
            <person name="Debuchy R."/>
            <person name="Gladieux P."/>
            <person name="Hiltunen Thoren M."/>
            <person name="Johannesson H."/>
        </authorList>
    </citation>
    <scope>NUCLEOTIDE SEQUENCE</scope>
    <source>
        <strain evidence="6">CBS 232.78</strain>
    </source>
</reference>
<dbReference type="GO" id="GO:0006874">
    <property type="term" value="P:intracellular calcium ion homeostasis"/>
    <property type="evidence" value="ECO:0007669"/>
    <property type="project" value="TreeGrafter"/>
</dbReference>
<organism evidence="6 7">
    <name type="scientific">Podospora didyma</name>
    <dbReference type="NCBI Taxonomy" id="330526"/>
    <lineage>
        <taxon>Eukaryota</taxon>
        <taxon>Fungi</taxon>
        <taxon>Dikarya</taxon>
        <taxon>Ascomycota</taxon>
        <taxon>Pezizomycotina</taxon>
        <taxon>Sordariomycetes</taxon>
        <taxon>Sordariomycetidae</taxon>
        <taxon>Sordariales</taxon>
        <taxon>Podosporaceae</taxon>
        <taxon>Podospora</taxon>
    </lineage>
</organism>
<protein>
    <recommendedName>
        <fullName evidence="8">Mechanosensitive ion channel protein</fullName>
    </recommendedName>
</protein>
<evidence type="ECO:0000256" key="1">
    <source>
        <dbReference type="SAM" id="Coils"/>
    </source>
</evidence>
<evidence type="ECO:0000313" key="6">
    <source>
        <dbReference type="EMBL" id="KAK3380819.1"/>
    </source>
</evidence>
<feature type="transmembrane region" description="Helical" evidence="3">
    <location>
        <begin position="98"/>
        <end position="131"/>
    </location>
</feature>
<evidence type="ECO:0000313" key="7">
    <source>
        <dbReference type="Proteomes" id="UP001285441"/>
    </source>
</evidence>
<accession>A0AAE0NG27</accession>
<dbReference type="GO" id="GO:0005262">
    <property type="term" value="F:calcium channel activity"/>
    <property type="evidence" value="ECO:0007669"/>
    <property type="project" value="TreeGrafter"/>
</dbReference>
<feature type="transmembrane region" description="Helical" evidence="3">
    <location>
        <begin position="51"/>
        <end position="75"/>
    </location>
</feature>
<keyword evidence="3" id="KW-0812">Transmembrane</keyword>
<gene>
    <name evidence="6" type="ORF">B0H63DRAFT_450216</name>
</gene>
<feature type="domain" description="Mechanosensitive ion channel MscS" evidence="4">
    <location>
        <begin position="461"/>
        <end position="532"/>
    </location>
</feature>
<dbReference type="AlphaFoldDB" id="A0AAE0NG27"/>
<sequence length="762" mass="86959">MEKNGFNAGHEFGTAPQMDNMKDVESSSSEPRAEVDHRTAFGSYRSHIWKYVFWGIRFFVIMAFPGILLSIPVIINRNNKFLDDNAIDSADARQDKQVIFYIFLWLVISWIGVCLSYLLGCALPYIFRFIARYLNPAHLRYWRTMRVMKRPIAAVGLVMASYLSFEALIYWNDDLAVNFNLTPDQMMWAEVIADFLQQGTLWAGFYFIEKIIVLYITIHFHYRSDLGKITHSKDMQNALMALYEASIYLYPVGTPEFSDEDVMIGNATGSEHGEYRVRATRYLARLGIDTYHMTTFFGNFLTSDKKSHWLKPGSSYAMVERAIANPKSAAALARRIWMSIVPVGKDVLTAQDIAEVLGPFRKEDADKYFTIIDEGECGDIRLDEMEWTVVEAGRIRNMIYRNMDNADHCINTFDWVAQLFLGAIMLFFILVYWVPSLKDIQETIKFFTVGLAFAAGRTVHHFLAGVVFILFDHPYDIGDKVELWSNQSPQSVSLVVVRTSLLYTVFRRVDNWMELQVANEYLQQCRIENVTRSGSNRQHITMMIDVRTTFKDLAYLRAELEAFLKENKRDYLPNLALQILGVHDLSRLEMKVVFTHRTNWSNEPLRAGRSMKFMCALVSAIRKVPIIRPDGGPIGGEGRPMFNVMLSEKEANQRLDNFKANLAASRIDAKDDIPVAPAEFGDKRQGVNLEENAMLLQQALEEADRKRAEKEAKEAEERDAIGRLAKIPAIQRKGAPVRADGTSTGVDVASTTGLRSLPHFRG</sequence>
<keyword evidence="7" id="KW-1185">Reference proteome</keyword>
<evidence type="ECO:0000259" key="4">
    <source>
        <dbReference type="Pfam" id="PF00924"/>
    </source>
</evidence>
<dbReference type="Pfam" id="PF25886">
    <property type="entry name" value="Msy1"/>
    <property type="match status" value="1"/>
</dbReference>
<dbReference type="Pfam" id="PF00924">
    <property type="entry name" value="MS_channel_2nd"/>
    <property type="match status" value="1"/>
</dbReference>
<feature type="domain" description="Mechanosensitive ion channel protein Msy1/2-like transmembrane" evidence="5">
    <location>
        <begin position="55"/>
        <end position="220"/>
    </location>
</feature>
<feature type="transmembrane region" description="Helical" evidence="3">
    <location>
        <begin position="152"/>
        <end position="171"/>
    </location>
</feature>
<dbReference type="Proteomes" id="UP001285441">
    <property type="component" value="Unassembled WGS sequence"/>
</dbReference>
<keyword evidence="1" id="KW-0175">Coiled coil</keyword>
<evidence type="ECO:0000256" key="2">
    <source>
        <dbReference type="SAM" id="MobiDB-lite"/>
    </source>
</evidence>
<comment type="caution">
    <text evidence="6">The sequence shown here is derived from an EMBL/GenBank/DDBJ whole genome shotgun (WGS) entry which is preliminary data.</text>
</comment>
<keyword evidence="3" id="KW-0472">Membrane</keyword>
<reference evidence="6" key="2">
    <citation type="submission" date="2023-06" db="EMBL/GenBank/DDBJ databases">
        <authorList>
            <consortium name="Lawrence Berkeley National Laboratory"/>
            <person name="Haridas S."/>
            <person name="Hensen N."/>
            <person name="Bonometti L."/>
            <person name="Westerberg I."/>
            <person name="Brannstrom I.O."/>
            <person name="Guillou S."/>
            <person name="Cros-Aarteil S."/>
            <person name="Calhoun S."/>
            <person name="Kuo A."/>
            <person name="Mondo S."/>
            <person name="Pangilinan J."/>
            <person name="Riley R."/>
            <person name="LaButti K."/>
            <person name="Andreopoulos B."/>
            <person name="Lipzen A."/>
            <person name="Chen C."/>
            <person name="Yanf M."/>
            <person name="Daum C."/>
            <person name="Ng V."/>
            <person name="Clum A."/>
            <person name="Steindorff A."/>
            <person name="Ohm R."/>
            <person name="Martin F."/>
            <person name="Silar P."/>
            <person name="Natvig D."/>
            <person name="Lalanne C."/>
            <person name="Gautier V."/>
            <person name="Ament-velasquez S.L."/>
            <person name="Kruys A."/>
            <person name="Hutchinson M.I."/>
            <person name="Powell A.J."/>
            <person name="Barry K."/>
            <person name="Miller A.N."/>
            <person name="Grigoriev I.V."/>
            <person name="Debuchy R."/>
            <person name="Gladieux P."/>
            <person name="Thoren M.H."/>
            <person name="Johannesson H."/>
        </authorList>
    </citation>
    <scope>NUCLEOTIDE SEQUENCE</scope>
    <source>
        <strain evidence="6">CBS 232.78</strain>
    </source>
</reference>
<feature type="compositionally biased region" description="Basic and acidic residues" evidence="2">
    <location>
        <begin position="20"/>
        <end position="31"/>
    </location>
</feature>
<dbReference type="GO" id="GO:0016020">
    <property type="term" value="C:membrane"/>
    <property type="evidence" value="ECO:0007669"/>
    <property type="project" value="InterPro"/>
</dbReference>
<dbReference type="InterPro" id="IPR006685">
    <property type="entry name" value="MscS_channel_2nd"/>
</dbReference>
<dbReference type="PANTHER" id="PTHR31323:SF14">
    <property type="entry name" value="MECHANOSENSITIVE ION CHANNEL PROTEIN MSY2"/>
    <property type="match status" value="1"/>
</dbReference>
<feature type="coiled-coil region" evidence="1">
    <location>
        <begin position="686"/>
        <end position="720"/>
    </location>
</feature>
<feature type="region of interest" description="Disordered" evidence="2">
    <location>
        <begin position="1"/>
        <end position="31"/>
    </location>
</feature>
<feature type="transmembrane region" description="Helical" evidence="3">
    <location>
        <begin position="415"/>
        <end position="434"/>
    </location>
</feature>
<feature type="region of interest" description="Disordered" evidence="2">
    <location>
        <begin position="733"/>
        <end position="762"/>
    </location>
</feature>